<dbReference type="FunFam" id="3.30.750.44:FF:000001">
    <property type="entry name" value="S41 family peptidase"/>
    <property type="match status" value="1"/>
</dbReference>
<sequence length="494" mass="52837">MFKKQTVILLMLVTLLGSSVLTLLFTGQLNFAAGESRASTAGLLSELSSGQSGSSKADLSKLETALKLVKQNYYQDVDTTKLVDGAIQGMMNALDDPFSSYMSKETAQEFNSQIQGSFSGIGAEVSLENGKVVVVSPIKGSPAEQAGIRAKDVLLSVNGESLEGLSLNEAVAKIRGPKGSSVEIKVQRSGTSEPMTFTIKRDDIALETVYAKMTDDKIGLIEVTEFSLNTDQRFKDELTKLESQGMKGLVIDVRNNPGGVLSVVENMAGLLVPKGKTIVQVENKAGQREKMLSTGSSTGKAYPVVVLTNKGSASASEILAGALKESAGAKLIGETTYGKGTVQQSYDKEFGDGSLIKITMAKWLTPNGEWIHKKGIKPDIAVDQPAYFSVAPINKDTSLSYDSNSDDVKSAQTMLLGLGYKPGRDDGYFSKETVAAVKQFQVDHKLTESGSIDKQTAEQLEAALVQKIADPVNDAQLNRAYEEIRKEIGTSASK</sequence>
<dbReference type="KEGG" id="pyg:AWM70_16965"/>
<dbReference type="Gene3D" id="3.90.226.10">
    <property type="entry name" value="2-enoyl-CoA Hydratase, Chain A, domain 1"/>
    <property type="match status" value="1"/>
</dbReference>
<dbReference type="GO" id="GO:0030288">
    <property type="term" value="C:outer membrane-bounded periplasmic space"/>
    <property type="evidence" value="ECO:0007669"/>
    <property type="project" value="TreeGrafter"/>
</dbReference>
<dbReference type="CDD" id="cd07560">
    <property type="entry name" value="Peptidase_S41_CPP"/>
    <property type="match status" value="1"/>
</dbReference>
<dbReference type="STRING" id="1462996.AWM70_16965"/>
<name>A0A1B1N3Q7_9BACL</name>
<dbReference type="InterPro" id="IPR041489">
    <property type="entry name" value="PDZ_6"/>
</dbReference>
<dbReference type="InterPro" id="IPR004447">
    <property type="entry name" value="Peptidase_S41A"/>
</dbReference>
<dbReference type="NCBIfam" id="TIGR00225">
    <property type="entry name" value="prc"/>
    <property type="match status" value="1"/>
</dbReference>
<dbReference type="Pfam" id="PF01471">
    <property type="entry name" value="PG_binding_1"/>
    <property type="match status" value="1"/>
</dbReference>
<dbReference type="SMART" id="SM00228">
    <property type="entry name" value="PDZ"/>
    <property type="match status" value="1"/>
</dbReference>
<dbReference type="InterPro" id="IPR036366">
    <property type="entry name" value="PGBDSf"/>
</dbReference>
<comment type="similarity">
    <text evidence="1 5">Belongs to the peptidase S41A family.</text>
</comment>
<dbReference type="GO" id="GO:0004175">
    <property type="term" value="F:endopeptidase activity"/>
    <property type="evidence" value="ECO:0007669"/>
    <property type="project" value="TreeGrafter"/>
</dbReference>
<dbReference type="Gene3D" id="2.30.42.10">
    <property type="match status" value="1"/>
</dbReference>
<evidence type="ECO:0000256" key="1">
    <source>
        <dbReference type="ARBA" id="ARBA00009179"/>
    </source>
</evidence>
<dbReference type="GO" id="GO:0006508">
    <property type="term" value="P:proteolysis"/>
    <property type="evidence" value="ECO:0007669"/>
    <property type="project" value="UniProtKB-KW"/>
</dbReference>
<dbReference type="InterPro" id="IPR036034">
    <property type="entry name" value="PDZ_sf"/>
</dbReference>
<evidence type="ECO:0000256" key="5">
    <source>
        <dbReference type="RuleBase" id="RU004404"/>
    </source>
</evidence>
<dbReference type="InterPro" id="IPR029045">
    <property type="entry name" value="ClpP/crotonase-like_dom_sf"/>
</dbReference>
<dbReference type="InterPro" id="IPR001478">
    <property type="entry name" value="PDZ"/>
</dbReference>
<organism evidence="7 8">
    <name type="scientific">Paenibacillus yonginensis</name>
    <dbReference type="NCBI Taxonomy" id="1462996"/>
    <lineage>
        <taxon>Bacteria</taxon>
        <taxon>Bacillati</taxon>
        <taxon>Bacillota</taxon>
        <taxon>Bacilli</taxon>
        <taxon>Bacillales</taxon>
        <taxon>Paenibacillaceae</taxon>
        <taxon>Paenibacillus</taxon>
    </lineage>
</organism>
<dbReference type="SUPFAM" id="SSF47090">
    <property type="entry name" value="PGBD-like"/>
    <property type="match status" value="1"/>
</dbReference>
<keyword evidence="8" id="KW-1185">Reference proteome</keyword>
<dbReference type="PROSITE" id="PS50106">
    <property type="entry name" value="PDZ"/>
    <property type="match status" value="1"/>
</dbReference>
<proteinExistence type="inferred from homology"/>
<dbReference type="SUPFAM" id="SSF50156">
    <property type="entry name" value="PDZ domain-like"/>
    <property type="match status" value="1"/>
</dbReference>
<dbReference type="Pfam" id="PF22694">
    <property type="entry name" value="CtpB_N-like"/>
    <property type="match status" value="1"/>
</dbReference>
<dbReference type="FunFam" id="2.30.42.10:FF:000063">
    <property type="entry name" value="Peptidase, S41 family"/>
    <property type="match status" value="1"/>
</dbReference>
<dbReference type="OrthoDB" id="9812068at2"/>
<accession>A0A1B1N3Q7</accession>
<dbReference type="EMBL" id="CP014167">
    <property type="protein sequence ID" value="ANS76063.1"/>
    <property type="molecule type" value="Genomic_DNA"/>
</dbReference>
<dbReference type="RefSeq" id="WP_068698352.1">
    <property type="nucleotide sequence ID" value="NZ_CP014167.1"/>
</dbReference>
<gene>
    <name evidence="7" type="ORF">AWM70_16965</name>
</gene>
<dbReference type="PANTHER" id="PTHR32060">
    <property type="entry name" value="TAIL-SPECIFIC PROTEASE"/>
    <property type="match status" value="1"/>
</dbReference>
<dbReference type="AlphaFoldDB" id="A0A1B1N3Q7"/>
<dbReference type="PANTHER" id="PTHR32060:SF29">
    <property type="entry name" value="CARBOXY-TERMINAL PROCESSING PROTEASE CTPB"/>
    <property type="match status" value="1"/>
</dbReference>
<keyword evidence="3 5" id="KW-0378">Hydrolase</keyword>
<dbReference type="InterPro" id="IPR036365">
    <property type="entry name" value="PGBD-like_sf"/>
</dbReference>
<evidence type="ECO:0000256" key="4">
    <source>
        <dbReference type="ARBA" id="ARBA00022825"/>
    </source>
</evidence>
<dbReference type="InterPro" id="IPR055210">
    <property type="entry name" value="CtpA/B_N"/>
</dbReference>
<dbReference type="SMART" id="SM00245">
    <property type="entry name" value="TSPc"/>
    <property type="match status" value="1"/>
</dbReference>
<reference evidence="7 8" key="1">
    <citation type="submission" date="2016-01" db="EMBL/GenBank/DDBJ databases">
        <title>Complete Genome Sequence of Paenibacillus yonginensis DCY84, a novel Plant Growth-Promoting Bacteria with Elicitation of Induced Systemic Resistance.</title>
        <authorList>
            <person name="Kim Y.J."/>
            <person name="Yang D.C."/>
            <person name="Sukweenadhi J."/>
        </authorList>
    </citation>
    <scope>NUCLEOTIDE SEQUENCE [LARGE SCALE GENOMIC DNA]</scope>
    <source>
        <strain evidence="7 8">DCY84</strain>
    </source>
</reference>
<dbReference type="InterPro" id="IPR002477">
    <property type="entry name" value="Peptidoglycan-bd-like"/>
</dbReference>
<evidence type="ECO:0000256" key="3">
    <source>
        <dbReference type="ARBA" id="ARBA00022801"/>
    </source>
</evidence>
<dbReference type="GO" id="GO:0008236">
    <property type="term" value="F:serine-type peptidase activity"/>
    <property type="evidence" value="ECO:0007669"/>
    <property type="project" value="UniProtKB-KW"/>
</dbReference>
<dbReference type="Proteomes" id="UP000092573">
    <property type="component" value="Chromosome"/>
</dbReference>
<dbReference type="Pfam" id="PF17820">
    <property type="entry name" value="PDZ_6"/>
    <property type="match status" value="1"/>
</dbReference>
<evidence type="ECO:0000313" key="8">
    <source>
        <dbReference type="Proteomes" id="UP000092573"/>
    </source>
</evidence>
<dbReference type="Gene3D" id="3.30.750.44">
    <property type="match status" value="1"/>
</dbReference>
<dbReference type="Gene3D" id="1.10.101.10">
    <property type="entry name" value="PGBD-like superfamily/PGBD"/>
    <property type="match status" value="1"/>
</dbReference>
<dbReference type="InterPro" id="IPR005151">
    <property type="entry name" value="Tail-specific_protease"/>
</dbReference>
<dbReference type="CDD" id="cd06782">
    <property type="entry name" value="cpPDZ_CPP-like"/>
    <property type="match status" value="1"/>
</dbReference>
<evidence type="ECO:0000259" key="6">
    <source>
        <dbReference type="PROSITE" id="PS50106"/>
    </source>
</evidence>
<evidence type="ECO:0000313" key="7">
    <source>
        <dbReference type="EMBL" id="ANS76063.1"/>
    </source>
</evidence>
<keyword evidence="4 5" id="KW-0720">Serine protease</keyword>
<dbReference type="SUPFAM" id="SSF52096">
    <property type="entry name" value="ClpP/crotonase"/>
    <property type="match status" value="1"/>
</dbReference>
<protein>
    <submittedName>
        <fullName evidence="7">Peptidase S41</fullName>
    </submittedName>
</protein>
<keyword evidence="2 5" id="KW-0645">Protease</keyword>
<dbReference type="Pfam" id="PF03572">
    <property type="entry name" value="Peptidase_S41"/>
    <property type="match status" value="1"/>
</dbReference>
<dbReference type="GO" id="GO:0007165">
    <property type="term" value="P:signal transduction"/>
    <property type="evidence" value="ECO:0007669"/>
    <property type="project" value="TreeGrafter"/>
</dbReference>
<evidence type="ECO:0000256" key="2">
    <source>
        <dbReference type="ARBA" id="ARBA00022670"/>
    </source>
</evidence>
<feature type="domain" description="PDZ" evidence="6">
    <location>
        <begin position="115"/>
        <end position="175"/>
    </location>
</feature>